<proteinExistence type="predicted"/>
<keyword evidence="2" id="KW-1185">Reference proteome</keyword>
<accession>A0A084QPS0</accession>
<evidence type="ECO:0000313" key="1">
    <source>
        <dbReference type="EMBL" id="KFA65955.1"/>
    </source>
</evidence>
<sequence length="77" mass="8606">MGKNKATSDKTWLGKAGREWAIMTPCLGSLVLSKGTDTANQEPKISNERSVRALDLSFADWFNIFFTAMVIEAMDYE</sequence>
<dbReference type="HOGENOM" id="CLU_2639715_0_0_1"/>
<organism evidence="1 2">
    <name type="scientific">Stachybotrys chlorohalonatus (strain IBT 40285)</name>
    <dbReference type="NCBI Taxonomy" id="1283841"/>
    <lineage>
        <taxon>Eukaryota</taxon>
        <taxon>Fungi</taxon>
        <taxon>Dikarya</taxon>
        <taxon>Ascomycota</taxon>
        <taxon>Pezizomycotina</taxon>
        <taxon>Sordariomycetes</taxon>
        <taxon>Hypocreomycetidae</taxon>
        <taxon>Hypocreales</taxon>
        <taxon>Stachybotryaceae</taxon>
        <taxon>Stachybotrys</taxon>
    </lineage>
</organism>
<evidence type="ECO:0000313" key="2">
    <source>
        <dbReference type="Proteomes" id="UP000028524"/>
    </source>
</evidence>
<reference evidence="1 2" key="1">
    <citation type="journal article" date="2014" name="BMC Genomics">
        <title>Comparative genome sequencing reveals chemotype-specific gene clusters in the toxigenic black mold Stachybotrys.</title>
        <authorList>
            <person name="Semeiks J."/>
            <person name="Borek D."/>
            <person name="Otwinowski Z."/>
            <person name="Grishin N.V."/>
        </authorList>
    </citation>
    <scope>NUCLEOTIDE SEQUENCE [LARGE SCALE GENOMIC DNA]</scope>
    <source>
        <strain evidence="1 2">IBT 40285</strain>
    </source>
</reference>
<gene>
    <name evidence="1" type="ORF">S40285_09980</name>
</gene>
<dbReference type="EMBL" id="KL660533">
    <property type="protein sequence ID" value="KFA65955.1"/>
    <property type="molecule type" value="Genomic_DNA"/>
</dbReference>
<dbReference type="Proteomes" id="UP000028524">
    <property type="component" value="Unassembled WGS sequence"/>
</dbReference>
<protein>
    <submittedName>
        <fullName evidence="1">Uncharacterized protein</fullName>
    </submittedName>
</protein>
<dbReference type="InParanoid" id="A0A084QPS0"/>
<dbReference type="AlphaFoldDB" id="A0A084QPS0"/>
<name>A0A084QPS0_STAC4</name>